<protein>
    <submittedName>
        <fullName evidence="7">Chondroitinase family polysaccharide lyase</fullName>
    </submittedName>
</protein>
<dbReference type="SUPFAM" id="SSF74650">
    <property type="entry name" value="Galactose mutarotase-like"/>
    <property type="match status" value="1"/>
</dbReference>
<dbReference type="InterPro" id="IPR039174">
    <property type="entry name" value="Chondroitin_ABC_lyase"/>
</dbReference>
<dbReference type="InterPro" id="IPR015177">
    <property type="entry name" value="Lyase_catalyt"/>
</dbReference>
<dbReference type="Pfam" id="PF09093">
    <property type="entry name" value="Lyase_catalyt"/>
    <property type="match status" value="1"/>
</dbReference>
<dbReference type="SUPFAM" id="SSF48230">
    <property type="entry name" value="Chondroitin AC/alginate lyase"/>
    <property type="match status" value="1"/>
</dbReference>
<dbReference type="InterPro" id="IPR015176">
    <property type="entry name" value="Lyase_N"/>
</dbReference>
<reference evidence="7 8" key="1">
    <citation type="submission" date="2023-02" db="EMBL/GenBank/DDBJ databases">
        <title>Genome sequence of Lentisphaera profundi SAORIC-696.</title>
        <authorList>
            <person name="Kim e."/>
            <person name="Cho J.-C."/>
            <person name="Choi A."/>
            <person name="Kang I."/>
        </authorList>
    </citation>
    <scope>NUCLEOTIDE SEQUENCE [LARGE SCALE GENOMIC DNA]</scope>
    <source>
        <strain evidence="7 8">SAORIC-696</strain>
    </source>
</reference>
<dbReference type="InterPro" id="IPR003159">
    <property type="entry name" value="Lyase_8_central_dom"/>
</dbReference>
<dbReference type="InterPro" id="IPR014718">
    <property type="entry name" value="GH-type_carb-bd"/>
</dbReference>
<dbReference type="SUPFAM" id="SSF49863">
    <property type="entry name" value="Hyaluronate lyase-like, C-terminal domain"/>
    <property type="match status" value="1"/>
</dbReference>
<dbReference type="InterPro" id="IPR011071">
    <property type="entry name" value="Lyase_8-like_C"/>
</dbReference>
<dbReference type="SUPFAM" id="SSF49785">
    <property type="entry name" value="Galactose-binding domain-like"/>
    <property type="match status" value="1"/>
</dbReference>
<dbReference type="Proteomes" id="UP001214250">
    <property type="component" value="Chromosome 1"/>
</dbReference>
<dbReference type="GO" id="GO:0016829">
    <property type="term" value="F:lyase activity"/>
    <property type="evidence" value="ECO:0007669"/>
    <property type="project" value="UniProtKB-KW"/>
</dbReference>
<dbReference type="RefSeq" id="WP_274149479.1">
    <property type="nucleotide sequence ID" value="NZ_CP117811.1"/>
</dbReference>
<dbReference type="Gene3D" id="2.70.98.10">
    <property type="match status" value="1"/>
</dbReference>
<feature type="domain" description="Lyase N-terminal" evidence="5">
    <location>
        <begin position="39"/>
        <end position="180"/>
    </location>
</feature>
<evidence type="ECO:0000313" key="8">
    <source>
        <dbReference type="Proteomes" id="UP001214250"/>
    </source>
</evidence>
<dbReference type="Gene3D" id="1.50.10.100">
    <property type="entry name" value="Chondroitin AC/alginate lyase"/>
    <property type="match status" value="1"/>
</dbReference>
<dbReference type="EMBL" id="CP117811">
    <property type="protein sequence ID" value="WDE95739.1"/>
    <property type="molecule type" value="Genomic_DNA"/>
</dbReference>
<evidence type="ECO:0000256" key="2">
    <source>
        <dbReference type="ARBA" id="ARBA00023239"/>
    </source>
</evidence>
<evidence type="ECO:0000256" key="3">
    <source>
        <dbReference type="SAM" id="SignalP"/>
    </source>
</evidence>
<evidence type="ECO:0000259" key="5">
    <source>
        <dbReference type="Pfam" id="PF09092"/>
    </source>
</evidence>
<dbReference type="Pfam" id="PF09092">
    <property type="entry name" value="Lyase_N"/>
    <property type="match status" value="1"/>
</dbReference>
<dbReference type="PANTHER" id="PTHR37322">
    <property type="match status" value="1"/>
</dbReference>
<keyword evidence="2 7" id="KW-0456">Lyase</keyword>
<evidence type="ECO:0000259" key="4">
    <source>
        <dbReference type="Pfam" id="PF02278"/>
    </source>
</evidence>
<dbReference type="PANTHER" id="PTHR37322:SF3">
    <property type="entry name" value="CHONDROITIN SULFATE ABC EXOLYASE"/>
    <property type="match status" value="1"/>
</dbReference>
<accession>A0ABY7VSI8</accession>
<sequence>MRKIFLSLMSTFSLLAYSVEPLSFENADELSAWRGAAVISVEESFHEAASLKWQWQRGDQLSWTGPIKFLPQSENTEDKALSTFSFWIYNPKAIKDSFKISFLKDDHEHCYFEYQLNFTGWRTCWVSYERDMQGKAIKGMNQILLRAPQSSHSGTLFIDHFIPSSQVDPRHQMPDRQVPFVNPKVVVNANKHWMALNYFSNQKKTSFSISPQSYEEIKLVHQRFLELNDKKIKVTQKLVDDISTKNKKMILEKGKAVLLTYHGAIYGSTVKKKLLEGQLSAKDYTAFMLQIARAYQVAGTVHKLGLEQVFLALYQNMHKYAWAAGSGLGTLHHLGYPFRDYYPAMLLMKEPLRKAGLLQQAFDDMYWFCGFGKVYEDFETASYANIDILNTTSMGMLATALMAETTADQAYCLKSFQVWLNRGLKTAPGLKAPLKADGSLYHHRNHYPAYGRDALRGISPVIYLLSGGSFKLAEENHQQVNKALYMMRNYCNLRKWPLSISGRHPNAKGALDPGTYYWMAKSGSPDGKSKIDPQMAATYLRLVQNDRKYSRPFNELIKAGFKVESSPQGSWSMNYASLGIHRRDDWLFTVKGFSRYLWGAEIYNGANHYGRYLSNGHYQLMQPSEDLDMKGFDWNYLPGTTSMVLPFEELKANVVQVDEFSGNEELLISDQTFSGSLNLNRQGMFSMLLHSHPKYGGDLRAFKSYFMFDDMVVCLGSAINSTDKKNNTVTTLFQIPGEVKEEFKSKSFTDMKGNTWKIKEGSFKFSSGVQISPNQKNDELENSLYTKVWLDHGKAPIDAGYEYAFRIKSSNNSFTYELLQKDNEVHGISYGNKEAFAISKKSSSVNSKLFSQVNQACILMSQQQGKVLNLAICDPDLRLYQGREENQYDQQGIQKEVSIYSRQWAKNESKSSQVEILLKGEFKLLTKSKSVHLINGNHLKVQCQHGEPVKLSLERLK</sequence>
<evidence type="ECO:0000259" key="6">
    <source>
        <dbReference type="Pfam" id="PF09093"/>
    </source>
</evidence>
<dbReference type="Gene3D" id="2.60.220.10">
    <property type="entry name" value="Polysaccharide lyase family 8-like, C-terminal"/>
    <property type="match status" value="1"/>
</dbReference>
<comment type="similarity">
    <text evidence="1">Belongs to the polysaccharide lyase 8 family.</text>
</comment>
<feature type="signal peptide" evidence="3">
    <location>
        <begin position="1"/>
        <end position="18"/>
    </location>
</feature>
<evidence type="ECO:0000313" key="7">
    <source>
        <dbReference type="EMBL" id="WDE95739.1"/>
    </source>
</evidence>
<gene>
    <name evidence="7" type="ORF">PQO03_08425</name>
</gene>
<feature type="chain" id="PRO_5047430684" evidence="3">
    <location>
        <begin position="19"/>
        <end position="957"/>
    </location>
</feature>
<dbReference type="Pfam" id="PF02278">
    <property type="entry name" value="Lyase_8"/>
    <property type="match status" value="1"/>
</dbReference>
<proteinExistence type="inferred from homology"/>
<organism evidence="7 8">
    <name type="scientific">Lentisphaera profundi</name>
    <dbReference type="NCBI Taxonomy" id="1658616"/>
    <lineage>
        <taxon>Bacteria</taxon>
        <taxon>Pseudomonadati</taxon>
        <taxon>Lentisphaerota</taxon>
        <taxon>Lentisphaeria</taxon>
        <taxon>Lentisphaerales</taxon>
        <taxon>Lentisphaeraceae</taxon>
        <taxon>Lentisphaera</taxon>
    </lineage>
</organism>
<dbReference type="InterPro" id="IPR011013">
    <property type="entry name" value="Gal_mutarotase_sf_dom"/>
</dbReference>
<dbReference type="InterPro" id="IPR008929">
    <property type="entry name" value="Chondroitin_lyas"/>
</dbReference>
<dbReference type="InterPro" id="IPR024200">
    <property type="entry name" value="Chondroitinase_ABC_I"/>
</dbReference>
<dbReference type="Gene3D" id="2.60.120.430">
    <property type="entry name" value="Galactose-binding lectin"/>
    <property type="match status" value="1"/>
</dbReference>
<name>A0ABY7VSI8_9BACT</name>
<keyword evidence="3" id="KW-0732">Signal</keyword>
<feature type="domain" description="Polysaccharide lyase family 8 central" evidence="4">
    <location>
        <begin position="580"/>
        <end position="804"/>
    </location>
</feature>
<dbReference type="InterPro" id="IPR008979">
    <property type="entry name" value="Galactose-bd-like_sf"/>
</dbReference>
<keyword evidence="8" id="KW-1185">Reference proteome</keyword>
<dbReference type="PIRSF" id="PIRSF034515">
    <property type="entry name" value="Chondroitinase"/>
    <property type="match status" value="1"/>
</dbReference>
<feature type="domain" description="Lyase catalytic" evidence="6">
    <location>
        <begin position="210"/>
        <end position="546"/>
    </location>
</feature>
<evidence type="ECO:0000256" key="1">
    <source>
        <dbReference type="ARBA" id="ARBA00006699"/>
    </source>
</evidence>